<proteinExistence type="predicted"/>
<evidence type="ECO:0000313" key="2">
    <source>
        <dbReference type="Proteomes" id="UP000008311"/>
    </source>
</evidence>
<keyword evidence="2" id="KW-1185">Reference proteome</keyword>
<dbReference type="Proteomes" id="UP000008311">
    <property type="component" value="Unassembled WGS sequence"/>
</dbReference>
<protein>
    <submittedName>
        <fullName evidence="1">Uncharacterized protein</fullName>
    </submittedName>
</protein>
<accession>B9RRT7</accession>
<gene>
    <name evidence="1" type="ORF">RCOM_0797760</name>
</gene>
<dbReference type="InParanoid" id="B9RRT7"/>
<evidence type="ECO:0000313" key="1">
    <source>
        <dbReference type="EMBL" id="EEF45797.1"/>
    </source>
</evidence>
<sequence>MNWVHDCESIMVQGCIVSVAPGDCYGEEKWADGMVWCGYGKLQYSWRSDRRLNKASSQGLGWKNIESFFWTWVRWAMIYSMAEVTTASVF</sequence>
<name>B9RRT7_RICCO</name>
<organism evidence="1 2">
    <name type="scientific">Ricinus communis</name>
    <name type="common">Castor bean</name>
    <dbReference type="NCBI Taxonomy" id="3988"/>
    <lineage>
        <taxon>Eukaryota</taxon>
        <taxon>Viridiplantae</taxon>
        <taxon>Streptophyta</taxon>
        <taxon>Embryophyta</taxon>
        <taxon>Tracheophyta</taxon>
        <taxon>Spermatophyta</taxon>
        <taxon>Magnoliopsida</taxon>
        <taxon>eudicotyledons</taxon>
        <taxon>Gunneridae</taxon>
        <taxon>Pentapetalae</taxon>
        <taxon>rosids</taxon>
        <taxon>fabids</taxon>
        <taxon>Malpighiales</taxon>
        <taxon>Euphorbiaceae</taxon>
        <taxon>Acalyphoideae</taxon>
        <taxon>Acalypheae</taxon>
        <taxon>Ricinus</taxon>
    </lineage>
</organism>
<dbReference type="AlphaFoldDB" id="B9RRT7"/>
<reference evidence="2" key="1">
    <citation type="journal article" date="2010" name="Nat. Biotechnol.">
        <title>Draft genome sequence of the oilseed species Ricinus communis.</title>
        <authorList>
            <person name="Chan A.P."/>
            <person name="Crabtree J."/>
            <person name="Zhao Q."/>
            <person name="Lorenzi H."/>
            <person name="Orvis J."/>
            <person name="Puiu D."/>
            <person name="Melake-Berhan A."/>
            <person name="Jones K.M."/>
            <person name="Redman J."/>
            <person name="Chen G."/>
            <person name="Cahoon E.B."/>
            <person name="Gedil M."/>
            <person name="Stanke M."/>
            <person name="Haas B.J."/>
            <person name="Wortman J.R."/>
            <person name="Fraser-Liggett C.M."/>
            <person name="Ravel J."/>
            <person name="Rabinowicz P.D."/>
        </authorList>
    </citation>
    <scope>NUCLEOTIDE SEQUENCE [LARGE SCALE GENOMIC DNA]</scope>
    <source>
        <strain evidence="2">cv. Hale</strain>
    </source>
</reference>
<dbReference type="EMBL" id="EQ973807">
    <property type="protein sequence ID" value="EEF45797.1"/>
    <property type="molecule type" value="Genomic_DNA"/>
</dbReference>